<organism evidence="2 3">
    <name type="scientific">Desmophyllum pertusum</name>
    <dbReference type="NCBI Taxonomy" id="174260"/>
    <lineage>
        <taxon>Eukaryota</taxon>
        <taxon>Metazoa</taxon>
        <taxon>Cnidaria</taxon>
        <taxon>Anthozoa</taxon>
        <taxon>Hexacorallia</taxon>
        <taxon>Scleractinia</taxon>
        <taxon>Caryophylliina</taxon>
        <taxon>Caryophylliidae</taxon>
        <taxon>Desmophyllum</taxon>
    </lineage>
</organism>
<evidence type="ECO:0000313" key="2">
    <source>
        <dbReference type="EMBL" id="KAJ7330595.1"/>
    </source>
</evidence>
<sequence length="181" mass="19397">MGRDDFAETIACFMRVAWAAAAGRINLAGGRQRLSSQSSDDEANSMGGGGGGSDTESVKSFRSSVSSGNPSEVTNKDVVIVAEALQLLVLCLQLRTQLMGVFYYLPNVNDFIVEVLIGSVNSQVRSTALEQLLILSQTPVGEPKLQTPNHFSFECDAQCTSSFVDSDSSRQRKKPQIAASL</sequence>
<keyword evidence="3" id="KW-1185">Reference proteome</keyword>
<gene>
    <name evidence="2" type="primary">USP24_3</name>
    <name evidence="2" type="ORF">OS493_022210</name>
</gene>
<protein>
    <submittedName>
        <fullName evidence="2">Ubiquitin carboxyl-terminal hydrolase 24</fullName>
        <ecNumber evidence="2">3.4.19.12</ecNumber>
    </submittedName>
</protein>
<dbReference type="EC" id="3.4.19.12" evidence="2"/>
<dbReference type="EMBL" id="MU827792">
    <property type="protein sequence ID" value="KAJ7330595.1"/>
    <property type="molecule type" value="Genomic_DNA"/>
</dbReference>
<proteinExistence type="predicted"/>
<name>A0A9W9YAU3_9CNID</name>
<evidence type="ECO:0000256" key="1">
    <source>
        <dbReference type="SAM" id="MobiDB-lite"/>
    </source>
</evidence>
<accession>A0A9W9YAU3</accession>
<comment type="caution">
    <text evidence="2">The sequence shown here is derived from an EMBL/GenBank/DDBJ whole genome shotgun (WGS) entry which is preliminary data.</text>
</comment>
<reference evidence="2" key="1">
    <citation type="submission" date="2023-01" db="EMBL/GenBank/DDBJ databases">
        <title>Genome assembly of the deep-sea coral Lophelia pertusa.</title>
        <authorList>
            <person name="Herrera S."/>
            <person name="Cordes E."/>
        </authorList>
    </citation>
    <scope>NUCLEOTIDE SEQUENCE</scope>
    <source>
        <strain evidence="2">USNM1676648</strain>
        <tissue evidence="2">Polyp</tissue>
    </source>
</reference>
<dbReference type="GO" id="GO:0004843">
    <property type="term" value="F:cysteine-type deubiquitinase activity"/>
    <property type="evidence" value="ECO:0007669"/>
    <property type="project" value="UniProtKB-EC"/>
</dbReference>
<evidence type="ECO:0000313" key="3">
    <source>
        <dbReference type="Proteomes" id="UP001163046"/>
    </source>
</evidence>
<feature type="compositionally biased region" description="Low complexity" evidence="1">
    <location>
        <begin position="58"/>
        <end position="67"/>
    </location>
</feature>
<dbReference type="AlphaFoldDB" id="A0A9W9YAU3"/>
<dbReference type="OrthoDB" id="6009528at2759"/>
<dbReference type="Proteomes" id="UP001163046">
    <property type="component" value="Unassembled WGS sequence"/>
</dbReference>
<feature type="region of interest" description="Disordered" evidence="1">
    <location>
        <begin position="33"/>
        <end position="71"/>
    </location>
</feature>
<keyword evidence="2" id="KW-0378">Hydrolase</keyword>